<name>A0A151GJ49_DRECN</name>
<dbReference type="RefSeq" id="XP_040656482.1">
    <property type="nucleotide sequence ID" value="XM_040801449.1"/>
</dbReference>
<proteinExistence type="predicted"/>
<dbReference type="GeneID" id="63716780"/>
<keyword evidence="1" id="KW-0175">Coiled coil</keyword>
<dbReference type="Proteomes" id="UP000076580">
    <property type="component" value="Chromosome 02"/>
</dbReference>
<keyword evidence="3" id="KW-0812">Transmembrane</keyword>
<sequence length="1120" mass="119937">MDFGENIPSVPSDAKPGSPSPPIIPSLQFQLRHHHHQPHQSTVGGGEAVASPLSLDRPQPILSLAGEFCRARRGPRSPPSGQTTAAVTATTSGPPSIRPRPRPQSPVRRLHRRPCPVVGTARSARQEREQNTLRMPRASGSGKRQHGAATSRDSRHDNGLVGPGRRIAAKRSHGNADGAAKLPDVGGNCAASSASPPAAEGLHDGPARDHVPTLDGGRPGHALRRGSLGTFSETSSESSASNLAVNGALDAGSSSGHRQIDVNATKNTDVHRDSGPLELASTVVRSLPIQDTLAILIILMHIPYVSLTIVYALFATLTFVPPVMSKVGWNVNLGDLMDGLVQMPSLATTTALDFFFFLIWVFLWPPIQDFVLEFAKPVVAVTLGGGADAKDGSSTGVTACFVWMLLHRLMRSSKAYWPWLARHFPEGWRLPAVLGHPTQPTTTLFDRRDGHGWLQSMLAIHILTQGIVRHVREWYIRRERFNAAGDPESAKSSSSPAGAGNLAAANSPSSGAGAGNDASHDGTFNVADADAGPSAVQHSAATSKRRRKQSAQVRMHQPLWAALASTKIVAVKEYELKGLRGPSNKHDIHTLECAPSFDRQPRQIWISYIGSDEVCFNTSHFPAAAAAATAAADRDSMPPSGADGCASPPAGVDTSKPFYVRINNAFWQPTRIVPADGSADDGAPSTRWAGDIYGLRPASKYVCDFVDTVTDQVLFTTSIRTVKEPLRQDDAASPRLPSAPSPLRPDSPATTLRTSIAAAESKLADEKNRLKTWRKEWKLRINTLRKENELADNQLSSAGGSDDKFKQKIRQQETQKAQAERDTARLVDQLRSVDHPLELAERKKKAERAYSAEKKVFDAAQKELKGHKAQLDDEIKAKEVEKSNLNSRRNKIATRIAKIENELANIADANSRGLDEAERRRQDRVRFSEQVATIENNYADRLGHVVAANNGRRDHLRGLQAQVQSFSGYLPPPNGMPADVHRAMAPEPMRPSFAQPGPWIPHPVAPPHYPPGLWPASSGGDMLPPMAAPSGPPSMVSWQSPTAPLPPQARGAKSRGRSSSMLSDVSGFTEASDDASASPAAVVPRHPEPAVGGSGGDASGSREGNGGGGGGGLDDPASPT</sequence>
<feature type="coiled-coil region" evidence="1">
    <location>
        <begin position="749"/>
        <end position="902"/>
    </location>
</feature>
<dbReference type="STRING" id="98403.A0A151GJ49"/>
<feature type="transmembrane region" description="Helical" evidence="3">
    <location>
        <begin position="340"/>
        <end position="364"/>
    </location>
</feature>
<dbReference type="EMBL" id="LAYC01000002">
    <property type="protein sequence ID" value="KYK57130.1"/>
    <property type="molecule type" value="Genomic_DNA"/>
</dbReference>
<feature type="compositionally biased region" description="Low complexity" evidence="2">
    <location>
        <begin position="226"/>
        <end position="239"/>
    </location>
</feature>
<feature type="compositionally biased region" description="Low complexity" evidence="2">
    <location>
        <begin position="1074"/>
        <end position="1084"/>
    </location>
</feature>
<evidence type="ECO:0000256" key="1">
    <source>
        <dbReference type="SAM" id="Coils"/>
    </source>
</evidence>
<feature type="region of interest" description="Disordered" evidence="2">
    <location>
        <begin position="485"/>
        <end position="553"/>
    </location>
</feature>
<evidence type="ECO:0000256" key="2">
    <source>
        <dbReference type="SAM" id="MobiDB-lite"/>
    </source>
</evidence>
<feature type="region of interest" description="Disordered" evidence="2">
    <location>
        <begin position="71"/>
        <end position="239"/>
    </location>
</feature>
<keyword evidence="3" id="KW-1133">Transmembrane helix</keyword>
<feature type="compositionally biased region" description="Basic and acidic residues" evidence="2">
    <location>
        <begin position="201"/>
        <end position="212"/>
    </location>
</feature>
<accession>A0A151GJ49</accession>
<feature type="transmembrane region" description="Helical" evidence="3">
    <location>
        <begin position="293"/>
        <end position="320"/>
    </location>
</feature>
<organism evidence="4 5">
    <name type="scientific">Drechmeria coniospora</name>
    <name type="common">Nematophagous fungus</name>
    <name type="synonym">Meria coniospora</name>
    <dbReference type="NCBI Taxonomy" id="98403"/>
    <lineage>
        <taxon>Eukaryota</taxon>
        <taxon>Fungi</taxon>
        <taxon>Dikarya</taxon>
        <taxon>Ascomycota</taxon>
        <taxon>Pezizomycotina</taxon>
        <taxon>Sordariomycetes</taxon>
        <taxon>Hypocreomycetidae</taxon>
        <taxon>Hypocreales</taxon>
        <taxon>Ophiocordycipitaceae</taxon>
        <taxon>Drechmeria</taxon>
    </lineage>
</organism>
<feature type="compositionally biased region" description="Low complexity" evidence="2">
    <location>
        <begin position="485"/>
        <end position="517"/>
    </location>
</feature>
<feature type="compositionally biased region" description="Gly residues" evidence="2">
    <location>
        <begin position="1092"/>
        <end position="1113"/>
    </location>
</feature>
<reference evidence="4 5" key="1">
    <citation type="journal article" date="2016" name="Sci. Rep.">
        <title>Insights into Adaptations to a Near-Obligate Nematode Endoparasitic Lifestyle from the Finished Genome of Drechmeria coniospora.</title>
        <authorList>
            <person name="Zhang L."/>
            <person name="Zhou Z."/>
            <person name="Guo Q."/>
            <person name="Fokkens L."/>
            <person name="Miskei M."/>
            <person name="Pocsi I."/>
            <person name="Zhang W."/>
            <person name="Chen M."/>
            <person name="Wang L."/>
            <person name="Sun Y."/>
            <person name="Donzelli B.G."/>
            <person name="Gibson D.M."/>
            <person name="Nelson D.R."/>
            <person name="Luo J.G."/>
            <person name="Rep M."/>
            <person name="Liu H."/>
            <person name="Yang S."/>
            <person name="Wang J."/>
            <person name="Krasnoff S.B."/>
            <person name="Xu Y."/>
            <person name="Molnar I."/>
            <person name="Lin M."/>
        </authorList>
    </citation>
    <scope>NUCLEOTIDE SEQUENCE [LARGE SCALE GENOMIC DNA]</scope>
    <source>
        <strain evidence="4 5">ARSEF 6962</strain>
    </source>
</reference>
<keyword evidence="3" id="KW-0472">Membrane</keyword>
<feature type="region of interest" description="Disordered" evidence="2">
    <location>
        <begin position="1020"/>
        <end position="1120"/>
    </location>
</feature>
<evidence type="ECO:0000256" key="3">
    <source>
        <dbReference type="SAM" id="Phobius"/>
    </source>
</evidence>
<feature type="compositionally biased region" description="Low complexity" evidence="2">
    <location>
        <begin position="190"/>
        <end position="199"/>
    </location>
</feature>
<feature type="compositionally biased region" description="Polar residues" evidence="2">
    <location>
        <begin position="82"/>
        <end position="91"/>
    </location>
</feature>
<feature type="region of interest" description="Disordered" evidence="2">
    <location>
        <begin position="1"/>
        <end position="53"/>
    </location>
</feature>
<feature type="region of interest" description="Disordered" evidence="2">
    <location>
        <begin position="726"/>
        <end position="749"/>
    </location>
</feature>
<evidence type="ECO:0000313" key="5">
    <source>
        <dbReference type="Proteomes" id="UP000076580"/>
    </source>
</evidence>
<keyword evidence="5" id="KW-1185">Reference proteome</keyword>
<gene>
    <name evidence="4" type="ORF">DCS_04137</name>
</gene>
<dbReference type="AlphaFoldDB" id="A0A151GJ49"/>
<evidence type="ECO:0000313" key="4">
    <source>
        <dbReference type="EMBL" id="KYK57130.1"/>
    </source>
</evidence>
<protein>
    <submittedName>
        <fullName evidence="4">Ubiquitination network signaling protein</fullName>
    </submittedName>
</protein>
<comment type="caution">
    <text evidence="4">The sequence shown here is derived from an EMBL/GenBank/DDBJ whole genome shotgun (WGS) entry which is preliminary data.</text>
</comment>
<dbReference type="InParanoid" id="A0A151GJ49"/>